<proteinExistence type="predicted"/>
<organism evidence="2 3">
    <name type="scientific">Elysia crispata</name>
    <name type="common">lettuce slug</name>
    <dbReference type="NCBI Taxonomy" id="231223"/>
    <lineage>
        <taxon>Eukaryota</taxon>
        <taxon>Metazoa</taxon>
        <taxon>Spiralia</taxon>
        <taxon>Lophotrochozoa</taxon>
        <taxon>Mollusca</taxon>
        <taxon>Gastropoda</taxon>
        <taxon>Heterobranchia</taxon>
        <taxon>Euthyneura</taxon>
        <taxon>Panpulmonata</taxon>
        <taxon>Sacoglossa</taxon>
        <taxon>Placobranchoidea</taxon>
        <taxon>Plakobranchidae</taxon>
        <taxon>Elysia</taxon>
    </lineage>
</organism>
<feature type="compositionally biased region" description="Low complexity" evidence="1">
    <location>
        <begin position="72"/>
        <end position="82"/>
    </location>
</feature>
<evidence type="ECO:0000313" key="2">
    <source>
        <dbReference type="EMBL" id="KAK3741958.1"/>
    </source>
</evidence>
<feature type="compositionally biased region" description="Polar residues" evidence="1">
    <location>
        <begin position="61"/>
        <end position="71"/>
    </location>
</feature>
<dbReference type="EMBL" id="JAWDGP010006383">
    <property type="protein sequence ID" value="KAK3741958.1"/>
    <property type="molecule type" value="Genomic_DNA"/>
</dbReference>
<name>A0AAE0YEC3_9GAST</name>
<evidence type="ECO:0000313" key="3">
    <source>
        <dbReference type="Proteomes" id="UP001283361"/>
    </source>
</evidence>
<dbReference type="AlphaFoldDB" id="A0AAE0YEC3"/>
<protein>
    <submittedName>
        <fullName evidence="2">Uncharacterized protein</fullName>
    </submittedName>
</protein>
<reference evidence="2" key="1">
    <citation type="journal article" date="2023" name="G3 (Bethesda)">
        <title>A reference genome for the long-term kleptoplast-retaining sea slug Elysia crispata morphotype clarki.</title>
        <authorList>
            <person name="Eastman K.E."/>
            <person name="Pendleton A.L."/>
            <person name="Shaikh M.A."/>
            <person name="Suttiyut T."/>
            <person name="Ogas R."/>
            <person name="Tomko P."/>
            <person name="Gavelis G."/>
            <person name="Widhalm J.R."/>
            <person name="Wisecaver J.H."/>
        </authorList>
    </citation>
    <scope>NUCLEOTIDE SEQUENCE</scope>
    <source>
        <strain evidence="2">ECLA1</strain>
    </source>
</reference>
<keyword evidence="3" id="KW-1185">Reference proteome</keyword>
<sequence length="82" mass="9436">MDMQLISWFNQGESSASVRPKNQIHREHCFHWRGFKHNLMTTSGQKAVPRSLKSGAHTRSVIPQSDYTPVNSSERLLLSSRR</sequence>
<evidence type="ECO:0000256" key="1">
    <source>
        <dbReference type="SAM" id="MobiDB-lite"/>
    </source>
</evidence>
<accession>A0AAE0YEC3</accession>
<comment type="caution">
    <text evidence="2">The sequence shown here is derived from an EMBL/GenBank/DDBJ whole genome shotgun (WGS) entry which is preliminary data.</text>
</comment>
<dbReference type="Proteomes" id="UP001283361">
    <property type="component" value="Unassembled WGS sequence"/>
</dbReference>
<gene>
    <name evidence="2" type="ORF">RRG08_024704</name>
</gene>
<feature type="region of interest" description="Disordered" evidence="1">
    <location>
        <begin position="45"/>
        <end position="82"/>
    </location>
</feature>